<comment type="caution">
    <text evidence="2">The sequence shown here is derived from an EMBL/GenBank/DDBJ whole genome shotgun (WGS) entry which is preliminary data.</text>
</comment>
<dbReference type="EMBL" id="RIBY02001867">
    <property type="protein sequence ID" value="KAH9827634.1"/>
    <property type="molecule type" value="Genomic_DNA"/>
</dbReference>
<name>A0A9W7W2Q4_9PEZI</name>
<proteinExistence type="predicted"/>
<reference evidence="2 3" key="1">
    <citation type="journal article" date="2018" name="IMA Fungus">
        <title>IMA Genome-F 10: Nine draft genome sequences of Claviceps purpurea s.lat., including C. arundinis, C. humidiphila, and C. cf. spartinae, pseudomolecules for the pitch canker pathogen Fusarium circinatum, draft genome of Davidsoniella eucalypti, Grosmannia galeiformis, Quambalaria eucalypti, and Teratosphaeria destructans.</title>
        <authorList>
            <person name="Wingfield B.D."/>
            <person name="Liu M."/>
            <person name="Nguyen H.D."/>
            <person name="Lane F.A."/>
            <person name="Morgan S.W."/>
            <person name="De Vos L."/>
            <person name="Wilken P.M."/>
            <person name="Duong T.A."/>
            <person name="Aylward J."/>
            <person name="Coetzee M.P."/>
            <person name="Dadej K."/>
            <person name="De Beer Z.W."/>
            <person name="Findlay W."/>
            <person name="Havenga M."/>
            <person name="Kolarik M."/>
            <person name="Menzies J.G."/>
            <person name="Naidoo K."/>
            <person name="Pochopski O."/>
            <person name="Shoukouhi P."/>
            <person name="Santana Q.C."/>
            <person name="Seifert K.A."/>
            <person name="Soal N."/>
            <person name="Steenkamp E.T."/>
            <person name="Tatham C.T."/>
            <person name="van der Nest M.A."/>
            <person name="Wingfield M.J."/>
        </authorList>
    </citation>
    <scope>NUCLEOTIDE SEQUENCE [LARGE SCALE GENOMIC DNA]</scope>
    <source>
        <strain evidence="2">CMW44962</strain>
    </source>
</reference>
<dbReference type="OrthoDB" id="10368108at2759"/>
<sequence length="185" mass="20228">MSSIYSQPVDPHTPSNIDWIGFCNRWPATIDDLHPGYDFTRTNAVLRDFGGSSYEDWTLQLVKEGAPQYALYEGAGQQGHSYERRESGRSTTPEAPPNLGPVVRKTRGPTAPPAPALDKSNSVVRSVAGSLRKTSAKFLRGASHESRRKKRQAVYGIAEAARKYGDVVGLGDKYLFAGVLPFEGT</sequence>
<protein>
    <submittedName>
        <fullName evidence="2">Uncharacterized protein</fullName>
    </submittedName>
</protein>
<evidence type="ECO:0000313" key="3">
    <source>
        <dbReference type="Proteomes" id="UP001138500"/>
    </source>
</evidence>
<accession>A0A9W7W2Q4</accession>
<evidence type="ECO:0000256" key="1">
    <source>
        <dbReference type="SAM" id="MobiDB-lite"/>
    </source>
</evidence>
<dbReference type="AlphaFoldDB" id="A0A9W7W2Q4"/>
<keyword evidence="3" id="KW-1185">Reference proteome</keyword>
<reference evidence="2 3" key="2">
    <citation type="journal article" date="2021" name="Curr. Genet.">
        <title>Genetic response to nitrogen starvation in the aggressive Eucalyptus foliar pathogen Teratosphaeria destructans.</title>
        <authorList>
            <person name="Havenga M."/>
            <person name="Wingfield B.D."/>
            <person name="Wingfield M.J."/>
            <person name="Dreyer L.L."/>
            <person name="Roets F."/>
            <person name="Aylward J."/>
        </authorList>
    </citation>
    <scope>NUCLEOTIDE SEQUENCE [LARGE SCALE GENOMIC DNA]</scope>
    <source>
        <strain evidence="2">CMW44962</strain>
    </source>
</reference>
<dbReference type="Proteomes" id="UP001138500">
    <property type="component" value="Unassembled WGS sequence"/>
</dbReference>
<evidence type="ECO:0000313" key="2">
    <source>
        <dbReference type="EMBL" id="KAH9827634.1"/>
    </source>
</evidence>
<gene>
    <name evidence="2" type="ORF">Tdes44962_MAKER00360</name>
</gene>
<feature type="region of interest" description="Disordered" evidence="1">
    <location>
        <begin position="76"/>
        <end position="122"/>
    </location>
</feature>
<organism evidence="2 3">
    <name type="scientific">Teratosphaeria destructans</name>
    <dbReference type="NCBI Taxonomy" id="418781"/>
    <lineage>
        <taxon>Eukaryota</taxon>
        <taxon>Fungi</taxon>
        <taxon>Dikarya</taxon>
        <taxon>Ascomycota</taxon>
        <taxon>Pezizomycotina</taxon>
        <taxon>Dothideomycetes</taxon>
        <taxon>Dothideomycetidae</taxon>
        <taxon>Mycosphaerellales</taxon>
        <taxon>Teratosphaeriaceae</taxon>
        <taxon>Teratosphaeria</taxon>
    </lineage>
</organism>